<organism evidence="1">
    <name type="scientific">Schizaphis graminum</name>
    <name type="common">Green bug aphid</name>
    <dbReference type="NCBI Taxonomy" id="13262"/>
    <lineage>
        <taxon>Eukaryota</taxon>
        <taxon>Metazoa</taxon>
        <taxon>Ecdysozoa</taxon>
        <taxon>Arthropoda</taxon>
        <taxon>Hexapoda</taxon>
        <taxon>Insecta</taxon>
        <taxon>Pterygota</taxon>
        <taxon>Neoptera</taxon>
        <taxon>Paraneoptera</taxon>
        <taxon>Hemiptera</taxon>
        <taxon>Sternorrhyncha</taxon>
        <taxon>Aphidomorpha</taxon>
        <taxon>Aphidoidea</taxon>
        <taxon>Aphididae</taxon>
        <taxon>Aphidini</taxon>
        <taxon>Schizaphis</taxon>
    </lineage>
</organism>
<dbReference type="EMBL" id="GGMR01017720">
    <property type="protein sequence ID" value="MBY30339.1"/>
    <property type="molecule type" value="Transcribed_RNA"/>
</dbReference>
<reference evidence="1" key="1">
    <citation type="submission" date="2018-04" db="EMBL/GenBank/DDBJ databases">
        <title>Transcriptome of Schizaphis graminum biotype I.</title>
        <authorList>
            <person name="Scully E.D."/>
            <person name="Geib S.M."/>
            <person name="Palmer N.A."/>
            <person name="Koch K."/>
            <person name="Bradshaw J."/>
            <person name="Heng-Moss T."/>
            <person name="Sarath G."/>
        </authorList>
    </citation>
    <scope>NUCLEOTIDE SEQUENCE</scope>
</reference>
<sequence>MGVSKPTSDVLQFITYGYSVQMWLCMTQPMYCCFLVTCRISTVFVQYRFNIFTATTWRVKLSPASCKVFCDLMSTGLVVTQVFKYRETFLKILLKLLKS</sequence>
<proteinExistence type="predicted"/>
<gene>
    <name evidence="1" type="ORF">g.1191</name>
</gene>
<evidence type="ECO:0000313" key="1">
    <source>
        <dbReference type="EMBL" id="MBY30339.1"/>
    </source>
</evidence>
<dbReference type="AlphaFoldDB" id="A0A2S2PLM3"/>
<name>A0A2S2PLM3_SCHGA</name>
<accession>A0A2S2PLM3</accession>
<protein>
    <submittedName>
        <fullName evidence="1">Uncharacterized protein</fullName>
    </submittedName>
</protein>